<keyword evidence="12" id="KW-0068">Autocatalytic cleavage</keyword>
<comment type="function">
    <text evidence="23">Cleaves the GlcNAc-Asn bond which joins oligosaccharides to the peptide of asparagine-linked glycoproteins.</text>
</comment>
<dbReference type="SUPFAM" id="SSF57959">
    <property type="entry name" value="Leucine zipper domain"/>
    <property type="match status" value="1"/>
</dbReference>
<dbReference type="InterPro" id="IPR005643">
    <property type="entry name" value="JNK"/>
</dbReference>
<keyword evidence="19" id="KW-0238">DNA-binding</keyword>
<feature type="compositionally biased region" description="Basic and acidic residues" evidence="32">
    <location>
        <begin position="1154"/>
        <end position="1169"/>
    </location>
</feature>
<feature type="domain" description="BZIP" evidence="34">
    <location>
        <begin position="1215"/>
        <end position="1278"/>
    </location>
</feature>
<dbReference type="Proteomes" id="UP000675881">
    <property type="component" value="Chromosome 8"/>
</dbReference>
<dbReference type="Gene3D" id="3.60.20.30">
    <property type="entry name" value="(Glycosyl)asparaginase"/>
    <property type="match status" value="1"/>
</dbReference>
<feature type="region of interest" description="Disordered" evidence="32">
    <location>
        <begin position="1154"/>
        <end position="1213"/>
    </location>
</feature>
<proteinExistence type="inferred from homology"/>
<evidence type="ECO:0000256" key="20">
    <source>
        <dbReference type="ARBA" id="ARBA00023136"/>
    </source>
</evidence>
<evidence type="ECO:0000256" key="25">
    <source>
        <dbReference type="ARBA" id="ARBA00078726"/>
    </source>
</evidence>
<reference evidence="35" key="1">
    <citation type="submission" date="2021-02" db="EMBL/GenBank/DDBJ databases">
        <authorList>
            <person name="Bekaert M."/>
        </authorList>
    </citation>
    <scope>NUCLEOTIDE SEQUENCE</scope>
    <source>
        <strain evidence="35">IoA-00</strain>
    </source>
</reference>
<feature type="binding site" evidence="29">
    <location>
        <begin position="953"/>
        <end position="956"/>
    </location>
    <ligand>
        <name>substrate</name>
    </ligand>
</feature>
<dbReference type="GO" id="GO:0005524">
    <property type="term" value="F:ATP binding"/>
    <property type="evidence" value="ECO:0007669"/>
    <property type="project" value="UniProtKB-KW"/>
</dbReference>
<keyword evidence="11 35" id="KW-0378">Hydrolase</keyword>
<evidence type="ECO:0000256" key="8">
    <source>
        <dbReference type="ARBA" id="ARBA00022692"/>
    </source>
</evidence>
<dbReference type="PROSITE" id="PS50217">
    <property type="entry name" value="BZIP"/>
    <property type="match status" value="1"/>
</dbReference>
<dbReference type="CDD" id="cd04513">
    <property type="entry name" value="Glycosylasparaginase"/>
    <property type="match status" value="1"/>
</dbReference>
<evidence type="ECO:0000256" key="13">
    <source>
        <dbReference type="ARBA" id="ARBA00022833"/>
    </source>
</evidence>
<organism evidence="35 36">
    <name type="scientific">Lepeophtheirus salmonis</name>
    <name type="common">Salmon louse</name>
    <name type="synonym">Caligus salmonis</name>
    <dbReference type="NCBI Taxonomy" id="72036"/>
    <lineage>
        <taxon>Eukaryota</taxon>
        <taxon>Metazoa</taxon>
        <taxon>Ecdysozoa</taxon>
        <taxon>Arthropoda</taxon>
        <taxon>Crustacea</taxon>
        <taxon>Multicrustacea</taxon>
        <taxon>Hexanauplia</taxon>
        <taxon>Copepoda</taxon>
        <taxon>Siphonostomatoida</taxon>
        <taxon>Caligidae</taxon>
        <taxon>Lepeophtheirus</taxon>
    </lineage>
</organism>
<name>A0A7R8D4P3_LEPSM</name>
<evidence type="ECO:0000256" key="32">
    <source>
        <dbReference type="SAM" id="MobiDB-lite"/>
    </source>
</evidence>
<dbReference type="Gene3D" id="3.40.1690.20">
    <property type="match status" value="1"/>
</dbReference>
<dbReference type="Pfam" id="PF06480">
    <property type="entry name" value="FtsH_ext"/>
    <property type="match status" value="1"/>
</dbReference>
<evidence type="ECO:0000256" key="6">
    <source>
        <dbReference type="ARBA" id="ARBA00010872"/>
    </source>
</evidence>
<sequence>MFGIKWGSLARVSPRLYSTLRASPTLRREIRGLERILMRSPTFVQSLEKRLFSMSSSLSQEDKKSDKKEKDAESKDESGKSNKKEEEEEKMNSEEEINKEKKILIRSFLQMAIPLMIFYVLLSSMGGGSPSSPVPQQPQNSSNRIARDITWTEFYHNMLLVGEVEKVVIYPQSKRALVHLYPSAIYKGKQLNSLENVFRLEIPPSTNLEDKIRDAEYKLGIGPGGGLSIVYDRGMEDFSKFIAAIIACIAVAAIFYIMKSVRFQMTDQISGITKADFTLINSKIRSGKGTKFSDVAGLHEAKIEVKEFVDYLKNPTKYRELGAKPPKGAILLGPPGCGKTLLAKAVANEASVPFLSMNGSEFIEMIGGVGAARVRSLFAEARKRAPSIVYIDEIDAVGRERGGTSGSSTGGGGGSGESEQTLNQLLVEMDGMSSKHGVIMLASTNRSDVLDKALLRPGRFDRHISIDLPTVIERKEILEQHMKSVVLDEESSKYSERLATLTPGFSGAELANLINEAALHAARYKHSKIGLKNLEYAVERVVAGAEKKSSSISIPERRIIAYHEAGHALVGWLLEHTDSLLKVTILPRTSMVLGFAQYTPVDKKLFSPEELMDRMCMALGGRVAESVIFNRITTGAQNDLDKVTKMAYAQIREFGFNEVVGNVSYEPSTGKPMYSRKLQGIMDLEARKLIAKSYKITEELLIKNKDLLEKLAEKLLEKETLNYDDVVEILGPPRFKNKNFISPSDYEASLRRQADLGSSQETRARYALFDGKSALDAVEIGCSICETEQCDNTVGYGGSPDEHGETTLDAMLMDGNTGNVGAVGCLRRVKNVVGVARKVLENTDHSILVGELATEFAVEMGFKEESLSTPVSKKIWRQWRSNHCQPNYWMNVSPDHTKNCGPFHPASSDDDTQEERLANINNHDTIGMIAIDNIGTIVAGTSTNGLKHKIPGRVGDSPIPGAGAYADSSVGGAAATGDGDVMLRFLPSFIAVEEMRRGVEPKMAARNAIRRVLDKSPKFFGAVVALSKNRTYGAACNGMEEFHFCVGDEKGVKIVATNCAKSDNINIMSGSKRPAMTLDLSNNDGSINNKKAKMSQILTSPDVQMLKLTSPELTEFLSRNPTLNTPSPYDCLFNRSVTEEQKIYAKGFEEALQKLHSSAEESEPPRMDDMVSEDGESETALPDDVRIKEEPLDSLSNSSGNNNSLEPIDMESQEKIKLERKRLRNRVAASKCRKRKLERISQLDDKVNQLKVENVDLGSVIKRLKEEVCDLKQEVMKHIHSGCDIMVNGQPPFHEA</sequence>
<evidence type="ECO:0000259" key="34">
    <source>
        <dbReference type="PROSITE" id="PS50217"/>
    </source>
</evidence>
<evidence type="ECO:0000256" key="27">
    <source>
        <dbReference type="ARBA" id="ARBA00080645"/>
    </source>
</evidence>
<evidence type="ECO:0000256" key="14">
    <source>
        <dbReference type="ARBA" id="ARBA00022840"/>
    </source>
</evidence>
<evidence type="ECO:0000256" key="28">
    <source>
        <dbReference type="PIRSR" id="PIRSR600246-1"/>
    </source>
</evidence>
<dbReference type="Pfam" id="PF01434">
    <property type="entry name" value="Peptidase_M41"/>
    <property type="match status" value="1"/>
</dbReference>
<keyword evidence="10" id="KW-0547">Nucleotide-binding</keyword>
<dbReference type="InterPro" id="IPR050928">
    <property type="entry name" value="ATP-dep_Zn_Metalloprotease"/>
</dbReference>
<dbReference type="InterPro" id="IPR002112">
    <property type="entry name" value="Leuzip_Jun"/>
</dbReference>
<dbReference type="SMART" id="SM00382">
    <property type="entry name" value="AAA"/>
    <property type="match status" value="1"/>
</dbReference>
<dbReference type="InterPro" id="IPR037219">
    <property type="entry name" value="Peptidase_M41-like"/>
</dbReference>
<keyword evidence="15" id="KW-0809">Transit peptide</keyword>
<evidence type="ECO:0000256" key="23">
    <source>
        <dbReference type="ARBA" id="ARBA00053295"/>
    </source>
</evidence>
<evidence type="ECO:0000256" key="11">
    <source>
        <dbReference type="ARBA" id="ARBA00022801"/>
    </source>
</evidence>
<dbReference type="CDD" id="cd19501">
    <property type="entry name" value="RecA-like_FtsH"/>
    <property type="match status" value="1"/>
</dbReference>
<dbReference type="SUPFAM" id="SSF52540">
    <property type="entry name" value="P-loop containing nucleoside triphosphate hydrolases"/>
    <property type="match status" value="1"/>
</dbReference>
<dbReference type="SUPFAM" id="SSF56235">
    <property type="entry name" value="N-terminal nucleophile aminohydrolases (Ntn hydrolases)"/>
    <property type="match status" value="1"/>
</dbReference>
<evidence type="ECO:0000313" key="35">
    <source>
        <dbReference type="EMBL" id="CAF3027796.1"/>
    </source>
</evidence>
<dbReference type="InterPro" id="IPR046347">
    <property type="entry name" value="bZIP_sf"/>
</dbReference>
<dbReference type="GO" id="GO:0016887">
    <property type="term" value="F:ATP hydrolysis activity"/>
    <property type="evidence" value="ECO:0007669"/>
    <property type="project" value="InterPro"/>
</dbReference>
<dbReference type="InterPro" id="IPR000246">
    <property type="entry name" value="Peptidase_T2"/>
</dbReference>
<dbReference type="EC" id="3.5.1.26" evidence="24"/>
<feature type="compositionally biased region" description="Gly residues" evidence="32">
    <location>
        <begin position="403"/>
        <end position="416"/>
    </location>
</feature>
<evidence type="ECO:0000256" key="12">
    <source>
        <dbReference type="ARBA" id="ARBA00022813"/>
    </source>
</evidence>
<dbReference type="Gene3D" id="1.10.8.60">
    <property type="match status" value="1"/>
</dbReference>
<evidence type="ECO:0000256" key="33">
    <source>
        <dbReference type="SAM" id="Phobius"/>
    </source>
</evidence>
<keyword evidence="31" id="KW-0175">Coiled coil</keyword>
<evidence type="ECO:0000256" key="18">
    <source>
        <dbReference type="ARBA" id="ARBA00023049"/>
    </source>
</evidence>
<evidence type="ECO:0000256" key="19">
    <source>
        <dbReference type="ARBA" id="ARBA00023125"/>
    </source>
</evidence>
<gene>
    <name evidence="35" type="ORF">LSAA_13817</name>
</gene>
<dbReference type="FunFam" id="1.10.8.60:FF:000033">
    <property type="entry name" value="paraplegin isoform X1"/>
    <property type="match status" value="1"/>
</dbReference>
<comment type="cofactor">
    <cofactor evidence="1">
        <name>Zn(2+)</name>
        <dbReference type="ChEBI" id="CHEBI:29105"/>
    </cofactor>
</comment>
<dbReference type="SUPFAM" id="SSF140990">
    <property type="entry name" value="FtsH protease domain-like"/>
    <property type="match status" value="1"/>
</dbReference>
<evidence type="ECO:0000256" key="22">
    <source>
        <dbReference type="ARBA" id="ARBA00050421"/>
    </source>
</evidence>
<dbReference type="Gene3D" id="1.20.5.170">
    <property type="match status" value="1"/>
</dbReference>
<feature type="coiled-coil region" evidence="31">
    <location>
        <begin position="1220"/>
        <end position="1267"/>
    </location>
</feature>
<protein>
    <recommendedName>
        <fullName evidence="24">N(4)-(beta-N-acetylglucosaminyl)-L-asparaginase</fullName>
        <ecNumber evidence="24">3.5.1.26</ecNumber>
    </recommendedName>
    <alternativeName>
        <fullName evidence="26">Aspartylglucosaminidase</fullName>
    </alternativeName>
    <alternativeName>
        <fullName evidence="25">Glycosylasparaginase</fullName>
    </alternativeName>
    <alternativeName>
        <fullName evidence="27">N4-(N-acetyl-beta-glucosaminyl)-L-asparagine amidase</fullName>
    </alternativeName>
</protein>
<keyword evidence="17" id="KW-0805">Transcription regulation</keyword>
<dbReference type="PANTHER" id="PTHR43655:SF8">
    <property type="entry name" value="PARAPLEGIN"/>
    <property type="match status" value="1"/>
</dbReference>
<keyword evidence="36" id="KW-1185">Reference proteome</keyword>
<evidence type="ECO:0000256" key="26">
    <source>
        <dbReference type="ARBA" id="ARBA00079301"/>
    </source>
</evidence>
<dbReference type="CDD" id="cd14696">
    <property type="entry name" value="bZIP_Jun"/>
    <property type="match status" value="1"/>
</dbReference>
<dbReference type="InterPro" id="IPR003959">
    <property type="entry name" value="ATPase_AAA_core"/>
</dbReference>
<dbReference type="InterPro" id="IPR000642">
    <property type="entry name" value="Peptidase_M41"/>
</dbReference>
<keyword evidence="16 33" id="KW-1133">Transmembrane helix</keyword>
<evidence type="ECO:0000256" key="5">
    <source>
        <dbReference type="ARBA" id="ARBA00010550"/>
    </source>
</evidence>
<evidence type="ECO:0000256" key="9">
    <source>
        <dbReference type="ARBA" id="ARBA00022723"/>
    </source>
</evidence>
<evidence type="ECO:0000256" key="7">
    <source>
        <dbReference type="ARBA" id="ARBA00022670"/>
    </source>
</evidence>
<dbReference type="Gene3D" id="3.40.50.300">
    <property type="entry name" value="P-loop containing nucleotide triphosphate hydrolases"/>
    <property type="match status" value="1"/>
</dbReference>
<dbReference type="Pfam" id="PF00004">
    <property type="entry name" value="AAA"/>
    <property type="match status" value="1"/>
</dbReference>
<feature type="binding site" evidence="29">
    <location>
        <begin position="976"/>
        <end position="979"/>
    </location>
    <ligand>
        <name>substrate</name>
    </ligand>
</feature>
<dbReference type="PRINTS" id="PR00043">
    <property type="entry name" value="LEUZIPPRJUN"/>
</dbReference>
<evidence type="ECO:0000256" key="31">
    <source>
        <dbReference type="SAM" id="Coils"/>
    </source>
</evidence>
<dbReference type="HAMAP" id="MF_01458">
    <property type="entry name" value="FtsH"/>
    <property type="match status" value="1"/>
</dbReference>
<comment type="catalytic activity">
    <reaction evidence="22">
        <text>N(4)-(beta-N-acetyl-D-glucosaminyl)-L-asparagine + H2O = N-acetyl-beta-D-glucosaminylamine + L-aspartate + H(+)</text>
        <dbReference type="Rhea" id="RHEA:11544"/>
        <dbReference type="ChEBI" id="CHEBI:15377"/>
        <dbReference type="ChEBI" id="CHEBI:15378"/>
        <dbReference type="ChEBI" id="CHEBI:15947"/>
        <dbReference type="ChEBI" id="CHEBI:29991"/>
        <dbReference type="ChEBI" id="CHEBI:58080"/>
        <dbReference type="EC" id="3.5.1.26"/>
    </reaction>
</comment>
<dbReference type="GO" id="GO:0003948">
    <property type="term" value="F:N4-(beta-N-acetylglucosaminyl)-L-asparaginase activity"/>
    <property type="evidence" value="ECO:0007669"/>
    <property type="project" value="UniProtKB-EC"/>
</dbReference>
<comment type="similarity">
    <text evidence="5">In the N-terminal section; belongs to the AAA ATPase family.</text>
</comment>
<keyword evidence="13" id="KW-0862">Zinc</keyword>
<dbReference type="InterPro" id="IPR004827">
    <property type="entry name" value="bZIP"/>
</dbReference>
<dbReference type="InterPro" id="IPR011546">
    <property type="entry name" value="Pept_M41_FtsH_extracell"/>
</dbReference>
<feature type="region of interest" description="Disordered" evidence="32">
    <location>
        <begin position="55"/>
        <end position="96"/>
    </location>
</feature>
<evidence type="ECO:0000256" key="30">
    <source>
        <dbReference type="PIRSR" id="PIRSR600246-3"/>
    </source>
</evidence>
<dbReference type="InterPro" id="IPR003593">
    <property type="entry name" value="AAA+_ATPase"/>
</dbReference>
<dbReference type="OrthoDB" id="188713at2759"/>
<dbReference type="GO" id="GO:0003700">
    <property type="term" value="F:DNA-binding transcription factor activity"/>
    <property type="evidence" value="ECO:0007669"/>
    <property type="project" value="InterPro"/>
</dbReference>
<comment type="similarity">
    <text evidence="4">In the C-terminal section; belongs to the peptidase M41 family.</text>
</comment>
<keyword evidence="9" id="KW-0479">Metal-binding</keyword>
<feature type="compositionally biased region" description="Low complexity" evidence="32">
    <location>
        <begin position="1194"/>
        <end position="1205"/>
    </location>
</feature>
<dbReference type="SMART" id="SM00338">
    <property type="entry name" value="BRLZ"/>
    <property type="match status" value="1"/>
</dbReference>
<dbReference type="InterPro" id="IPR029055">
    <property type="entry name" value="Ntn_hydrolases_N"/>
</dbReference>
<dbReference type="InterPro" id="IPR005936">
    <property type="entry name" value="FtsH"/>
</dbReference>
<dbReference type="InterPro" id="IPR027417">
    <property type="entry name" value="P-loop_NTPase"/>
</dbReference>
<evidence type="ECO:0000256" key="4">
    <source>
        <dbReference type="ARBA" id="ARBA00010044"/>
    </source>
</evidence>
<dbReference type="EMBL" id="HG994587">
    <property type="protein sequence ID" value="CAF3027796.1"/>
    <property type="molecule type" value="Genomic_DNA"/>
</dbReference>
<dbReference type="Pfam" id="PF01112">
    <property type="entry name" value="Asparaginase_2"/>
    <property type="match status" value="1"/>
</dbReference>
<feature type="site" description="Cleavage; by autolysis" evidence="30">
    <location>
        <begin position="924"/>
        <end position="925"/>
    </location>
</feature>
<dbReference type="FunFam" id="3.40.50.300:FF:000277">
    <property type="entry name" value="ATP-dependent zinc metalloprotease FtsH"/>
    <property type="match status" value="1"/>
</dbReference>
<keyword evidence="18" id="KW-0482">Metalloprotease</keyword>
<dbReference type="InterPro" id="IPR041569">
    <property type="entry name" value="AAA_lid_3"/>
</dbReference>
<feature type="compositionally biased region" description="Basic and acidic residues" evidence="32">
    <location>
        <begin position="60"/>
        <end position="96"/>
    </location>
</feature>
<keyword evidence="8 33" id="KW-0812">Transmembrane</keyword>
<dbReference type="GO" id="GO:0004222">
    <property type="term" value="F:metalloendopeptidase activity"/>
    <property type="evidence" value="ECO:0007669"/>
    <property type="project" value="InterPro"/>
</dbReference>
<dbReference type="Pfam" id="PF03957">
    <property type="entry name" value="Jun"/>
    <property type="match status" value="1"/>
</dbReference>
<keyword evidence="21" id="KW-0804">Transcription</keyword>
<evidence type="ECO:0000256" key="24">
    <source>
        <dbReference type="ARBA" id="ARBA00066729"/>
    </source>
</evidence>
<evidence type="ECO:0000256" key="21">
    <source>
        <dbReference type="ARBA" id="ARBA00023163"/>
    </source>
</evidence>
<evidence type="ECO:0000256" key="1">
    <source>
        <dbReference type="ARBA" id="ARBA00001947"/>
    </source>
</evidence>
<evidence type="ECO:0000256" key="16">
    <source>
        <dbReference type="ARBA" id="ARBA00022989"/>
    </source>
</evidence>
<evidence type="ECO:0000256" key="3">
    <source>
        <dbReference type="ARBA" id="ARBA00004173"/>
    </source>
</evidence>
<dbReference type="GO" id="GO:0034982">
    <property type="term" value="P:mitochondrial protein processing"/>
    <property type="evidence" value="ECO:0007669"/>
    <property type="project" value="TreeGrafter"/>
</dbReference>
<accession>A0A7R8D4P3</accession>
<dbReference type="Gene3D" id="1.20.58.760">
    <property type="entry name" value="Peptidase M41"/>
    <property type="match status" value="1"/>
</dbReference>
<evidence type="ECO:0000256" key="10">
    <source>
        <dbReference type="ARBA" id="ARBA00022741"/>
    </source>
</evidence>
<dbReference type="FunFam" id="1.20.58.760:FF:000003">
    <property type="entry name" value="AFG3-like AAA ATPase 2"/>
    <property type="match status" value="1"/>
</dbReference>
<feature type="transmembrane region" description="Helical" evidence="33">
    <location>
        <begin position="241"/>
        <end position="258"/>
    </location>
</feature>
<dbReference type="GO" id="GO:0004176">
    <property type="term" value="F:ATP-dependent peptidase activity"/>
    <property type="evidence" value="ECO:0007669"/>
    <property type="project" value="InterPro"/>
</dbReference>
<evidence type="ECO:0000256" key="15">
    <source>
        <dbReference type="ARBA" id="ARBA00022946"/>
    </source>
</evidence>
<dbReference type="PANTHER" id="PTHR43655">
    <property type="entry name" value="ATP-DEPENDENT PROTEASE"/>
    <property type="match status" value="1"/>
</dbReference>
<comment type="subcellular location">
    <subcellularLocation>
        <location evidence="2">Membrane</location>
        <topology evidence="2">Multi-pass membrane protein</topology>
    </subcellularLocation>
    <subcellularLocation>
        <location evidence="3">Mitochondrion</location>
    </subcellularLocation>
</comment>
<evidence type="ECO:0000256" key="2">
    <source>
        <dbReference type="ARBA" id="ARBA00004141"/>
    </source>
</evidence>
<dbReference type="GO" id="GO:0008270">
    <property type="term" value="F:zinc ion binding"/>
    <property type="evidence" value="ECO:0007669"/>
    <property type="project" value="InterPro"/>
</dbReference>
<feature type="active site" description="Nucleophile" evidence="28">
    <location>
        <position position="925"/>
    </location>
</feature>
<dbReference type="GO" id="GO:0003677">
    <property type="term" value="F:DNA binding"/>
    <property type="evidence" value="ECO:0007669"/>
    <property type="project" value="UniProtKB-KW"/>
</dbReference>
<evidence type="ECO:0000256" key="29">
    <source>
        <dbReference type="PIRSR" id="PIRSR600246-2"/>
    </source>
</evidence>
<evidence type="ECO:0000256" key="17">
    <source>
        <dbReference type="ARBA" id="ARBA00023015"/>
    </source>
</evidence>
<dbReference type="FunFam" id="3.60.20.30:FF:000003">
    <property type="entry name" value="N(4)-(Beta-N-acetylglucosaminyl)-L-asparaginase isoform X1"/>
    <property type="match status" value="1"/>
</dbReference>
<comment type="similarity">
    <text evidence="6">Belongs to the Ntn-hydrolase family.</text>
</comment>
<keyword evidence="14" id="KW-0067">ATP-binding</keyword>
<keyword evidence="7" id="KW-0645">Protease</keyword>
<dbReference type="PROSITE" id="PS00036">
    <property type="entry name" value="BZIP_BASIC"/>
    <property type="match status" value="1"/>
</dbReference>
<feature type="region of interest" description="Disordered" evidence="32">
    <location>
        <begin position="400"/>
        <end position="419"/>
    </location>
</feature>
<evidence type="ECO:0000313" key="36">
    <source>
        <dbReference type="Proteomes" id="UP000675881"/>
    </source>
</evidence>
<dbReference type="Pfam" id="PF17862">
    <property type="entry name" value="AAA_lid_3"/>
    <property type="match status" value="1"/>
</dbReference>
<keyword evidence="20 33" id="KW-0472">Membrane</keyword>
<dbReference type="GO" id="GO:0005745">
    <property type="term" value="C:m-AAA complex"/>
    <property type="evidence" value="ECO:0007669"/>
    <property type="project" value="TreeGrafter"/>
</dbReference>
<dbReference type="Pfam" id="PF00170">
    <property type="entry name" value="bZIP_1"/>
    <property type="match status" value="1"/>
</dbReference>